<accession>A0ABT8BF78</accession>
<organism evidence="3 4">
    <name type="scientific">Methylobacterium adhaesivum</name>
    <dbReference type="NCBI Taxonomy" id="333297"/>
    <lineage>
        <taxon>Bacteria</taxon>
        <taxon>Pseudomonadati</taxon>
        <taxon>Pseudomonadota</taxon>
        <taxon>Alphaproteobacteria</taxon>
        <taxon>Hyphomicrobiales</taxon>
        <taxon>Methylobacteriaceae</taxon>
        <taxon>Methylobacterium</taxon>
    </lineage>
</organism>
<keyword evidence="2" id="KW-0812">Transmembrane</keyword>
<feature type="region of interest" description="Disordered" evidence="1">
    <location>
        <begin position="36"/>
        <end position="85"/>
    </location>
</feature>
<dbReference type="Proteomes" id="UP001224644">
    <property type="component" value="Unassembled WGS sequence"/>
</dbReference>
<dbReference type="RefSeq" id="WP_238221212.1">
    <property type="nucleotide sequence ID" value="NZ_BPQD01000001.1"/>
</dbReference>
<name>A0ABT8BF78_9HYPH</name>
<reference evidence="4" key="1">
    <citation type="journal article" date="2019" name="Int. J. Syst. Evol. Microbiol.">
        <title>The Global Catalogue of Microorganisms (GCM) 10K type strain sequencing project: providing services to taxonomists for standard genome sequencing and annotation.</title>
        <authorList>
            <consortium name="The Broad Institute Genomics Platform"/>
            <consortium name="The Broad Institute Genome Sequencing Center for Infectious Disease"/>
            <person name="Wu L."/>
            <person name="Ma J."/>
        </authorList>
    </citation>
    <scope>NUCLEOTIDE SEQUENCE [LARGE SCALE GENOMIC DNA]</scope>
    <source>
        <strain evidence="4">CECT 7069</strain>
    </source>
</reference>
<proteinExistence type="predicted"/>
<keyword evidence="2" id="KW-1133">Transmembrane helix</keyword>
<evidence type="ECO:0000313" key="4">
    <source>
        <dbReference type="Proteomes" id="UP001224644"/>
    </source>
</evidence>
<protein>
    <submittedName>
        <fullName evidence="3">Uncharacterized protein</fullName>
    </submittedName>
</protein>
<feature type="transmembrane region" description="Helical" evidence="2">
    <location>
        <begin position="6"/>
        <end position="25"/>
    </location>
</feature>
<feature type="compositionally biased region" description="Pro residues" evidence="1">
    <location>
        <begin position="70"/>
        <end position="85"/>
    </location>
</feature>
<feature type="compositionally biased region" description="Acidic residues" evidence="1">
    <location>
        <begin position="37"/>
        <end position="46"/>
    </location>
</feature>
<keyword evidence="4" id="KW-1185">Reference proteome</keyword>
<evidence type="ECO:0000256" key="1">
    <source>
        <dbReference type="SAM" id="MobiDB-lite"/>
    </source>
</evidence>
<keyword evidence="2" id="KW-0472">Membrane</keyword>
<evidence type="ECO:0000256" key="2">
    <source>
        <dbReference type="SAM" id="Phobius"/>
    </source>
</evidence>
<gene>
    <name evidence="3" type="ORF">QWZ12_04500</name>
</gene>
<dbReference type="EMBL" id="JAUFPX010000002">
    <property type="protein sequence ID" value="MDN3589868.1"/>
    <property type="molecule type" value="Genomic_DNA"/>
</dbReference>
<sequence length="85" mass="9420">METTLILAALAAFTLSCVVVMAMMARARRPELRMEREEDLMEDGEETLMRSVQPPRASPIDRSATILPIEPDPNARPLPPSDGSR</sequence>
<comment type="caution">
    <text evidence="3">The sequence shown here is derived from an EMBL/GenBank/DDBJ whole genome shotgun (WGS) entry which is preliminary data.</text>
</comment>
<evidence type="ECO:0000313" key="3">
    <source>
        <dbReference type="EMBL" id="MDN3589868.1"/>
    </source>
</evidence>